<organism evidence="1 2">
    <name type="scientific">Sedimenticola selenatireducens</name>
    <dbReference type="NCBI Taxonomy" id="191960"/>
    <lineage>
        <taxon>Bacteria</taxon>
        <taxon>Pseudomonadati</taxon>
        <taxon>Pseudomonadota</taxon>
        <taxon>Gammaproteobacteria</taxon>
        <taxon>Chromatiales</taxon>
        <taxon>Sedimenticolaceae</taxon>
        <taxon>Sedimenticola</taxon>
    </lineage>
</organism>
<dbReference type="Proteomes" id="UP000235015">
    <property type="component" value="Unassembled WGS sequence"/>
</dbReference>
<evidence type="ECO:0000313" key="1">
    <source>
        <dbReference type="EMBL" id="PLX61902.1"/>
    </source>
</evidence>
<dbReference type="Pfam" id="PF05990">
    <property type="entry name" value="DUF900"/>
    <property type="match status" value="1"/>
</dbReference>
<dbReference type="EMBL" id="PKUN01000009">
    <property type="protein sequence ID" value="PLX61902.1"/>
    <property type="molecule type" value="Genomic_DNA"/>
</dbReference>
<dbReference type="InterPro" id="IPR010297">
    <property type="entry name" value="DUF900_hydrolase"/>
</dbReference>
<dbReference type="AlphaFoldDB" id="A0A2N6CX71"/>
<accession>A0A2N6CX71</accession>
<gene>
    <name evidence="1" type="ORF">C0630_07745</name>
</gene>
<evidence type="ECO:0000313" key="2">
    <source>
        <dbReference type="Proteomes" id="UP000235015"/>
    </source>
</evidence>
<comment type="caution">
    <text evidence="1">The sequence shown here is derived from an EMBL/GenBank/DDBJ whole genome shotgun (WGS) entry which is preliminary data.</text>
</comment>
<sequence length="325" mass="37167">MLFITNRFPKQSIRTRVGRKFDFNLDNNAASNSVFFCERTGDTAYTEIGSIEFLSRLKIAPYRQVLIYIHGFSNLPGEVFSAVEEFQKLCEKKKKQEVLVVPLIWPCDNDIGIVQDYWDDQKAADSSAYSFARILEKFLTWRNSEEYNPQADPCFKRINVLSHSMGNRVLRETLSTWNRYDLADGVPLIFRNTFLVAADIVNESLHVGEPGELICHASRNVIVYFASDDLALRASKASNLKNKIASRRLGHTGPEDMRLTPANVYTVDCDDVNNIYDSPKGHSYFRSGRKKGQPGLVFEHIFETLISGRVFPDDEFRRTTIIREA</sequence>
<evidence type="ECO:0008006" key="3">
    <source>
        <dbReference type="Google" id="ProtNLM"/>
    </source>
</evidence>
<dbReference type="STRING" id="1111735.GCA_000428045_01834"/>
<protein>
    <recommendedName>
        <fullName evidence="3">Alpha/beta hydrolase</fullName>
    </recommendedName>
</protein>
<dbReference type="RefSeq" id="WP_273438662.1">
    <property type="nucleotide sequence ID" value="NZ_PKUN01000009.1"/>
</dbReference>
<proteinExistence type="predicted"/>
<reference evidence="1 2" key="1">
    <citation type="submission" date="2017-11" db="EMBL/GenBank/DDBJ databases">
        <title>Genome-resolved metagenomics identifies genetic mobility, metabolic interactions, and unexpected diversity in perchlorate-reducing communities.</title>
        <authorList>
            <person name="Barnum T.P."/>
            <person name="Figueroa I.A."/>
            <person name="Carlstrom C.I."/>
            <person name="Lucas L.N."/>
            <person name="Engelbrektson A.L."/>
            <person name="Coates J.D."/>
        </authorList>
    </citation>
    <scope>NUCLEOTIDE SEQUENCE [LARGE SCALE GENOMIC DNA]</scope>
    <source>
        <strain evidence="1">BM301</strain>
    </source>
</reference>
<name>A0A2N6CX71_9GAMM</name>